<comment type="subunit">
    <text evidence="7">Part of the nuclear pore complex (NPC).</text>
</comment>
<keyword evidence="2" id="KW-0509">mRNA transport</keyword>
<keyword evidence="10" id="KW-1185">Reference proteome</keyword>
<gene>
    <name evidence="9" type="ORF">AMATHDRAFT_79092</name>
</gene>
<evidence type="ECO:0000256" key="7">
    <source>
        <dbReference type="RuleBase" id="RU365072"/>
    </source>
</evidence>
<comment type="subcellular location">
    <subcellularLocation>
        <location evidence="7">Nucleus</location>
        <location evidence="7">Nuclear pore complex</location>
    </subcellularLocation>
    <subcellularLocation>
        <location evidence="7">Nucleus membrane</location>
    </subcellularLocation>
</comment>
<evidence type="ECO:0000313" key="9">
    <source>
        <dbReference type="EMBL" id="PFH53633.1"/>
    </source>
</evidence>
<keyword evidence="4 7" id="KW-0811">Translocation</keyword>
<dbReference type="GO" id="GO:0000973">
    <property type="term" value="P:post-transcriptional tethering of RNA polymerase II gene DNA at nuclear periphery"/>
    <property type="evidence" value="ECO:0007669"/>
    <property type="project" value="TreeGrafter"/>
</dbReference>
<proteinExistence type="inferred from homology"/>
<keyword evidence="7" id="KW-0472">Membrane</keyword>
<dbReference type="OrthoDB" id="3098at2759"/>
<feature type="region of interest" description="Disordered" evidence="8">
    <location>
        <begin position="145"/>
        <end position="177"/>
    </location>
</feature>
<organism evidence="9 10">
    <name type="scientific">Amanita thiersii Skay4041</name>
    <dbReference type="NCBI Taxonomy" id="703135"/>
    <lineage>
        <taxon>Eukaryota</taxon>
        <taxon>Fungi</taxon>
        <taxon>Dikarya</taxon>
        <taxon>Basidiomycota</taxon>
        <taxon>Agaricomycotina</taxon>
        <taxon>Agaricomycetes</taxon>
        <taxon>Agaricomycetidae</taxon>
        <taxon>Agaricales</taxon>
        <taxon>Pluteineae</taxon>
        <taxon>Amanitaceae</taxon>
        <taxon>Amanita</taxon>
    </lineage>
</organism>
<keyword evidence="6 7" id="KW-0539">Nucleus</keyword>
<dbReference type="GO" id="GO:0031080">
    <property type="term" value="C:nuclear pore outer ring"/>
    <property type="evidence" value="ECO:0007669"/>
    <property type="project" value="TreeGrafter"/>
</dbReference>
<reference evidence="9 10" key="1">
    <citation type="submission" date="2014-02" db="EMBL/GenBank/DDBJ databases">
        <title>Transposable element dynamics among asymbiotic and ectomycorrhizal Amanita fungi.</title>
        <authorList>
            <consortium name="DOE Joint Genome Institute"/>
            <person name="Hess J."/>
            <person name="Skrede I."/>
            <person name="Wolfe B."/>
            <person name="LaButti K."/>
            <person name="Ohm R.A."/>
            <person name="Grigoriev I.V."/>
            <person name="Pringle A."/>
        </authorList>
    </citation>
    <scope>NUCLEOTIDE SEQUENCE [LARGE SCALE GENOMIC DNA]</scope>
    <source>
        <strain evidence="9 10">SKay4041</strain>
    </source>
</reference>
<comment type="function">
    <text evidence="7">Functions as a component of the nuclear pore complex (NPC).</text>
</comment>
<feature type="region of interest" description="Disordered" evidence="8">
    <location>
        <begin position="519"/>
        <end position="542"/>
    </location>
</feature>
<feature type="region of interest" description="Disordered" evidence="8">
    <location>
        <begin position="344"/>
        <end position="374"/>
    </location>
</feature>
<evidence type="ECO:0000256" key="6">
    <source>
        <dbReference type="ARBA" id="ARBA00023242"/>
    </source>
</evidence>
<name>A0A2A9NZW8_9AGAR</name>
<dbReference type="EMBL" id="KZ301973">
    <property type="protein sequence ID" value="PFH53633.1"/>
    <property type="molecule type" value="Genomic_DNA"/>
</dbReference>
<feature type="compositionally biased region" description="Basic and acidic residues" evidence="8">
    <location>
        <begin position="519"/>
        <end position="532"/>
    </location>
</feature>
<dbReference type="STRING" id="703135.A0A2A9NZW8"/>
<dbReference type="GO" id="GO:0017056">
    <property type="term" value="F:structural constituent of nuclear pore"/>
    <property type="evidence" value="ECO:0007669"/>
    <property type="project" value="UniProtKB-UniRule"/>
</dbReference>
<evidence type="ECO:0000256" key="2">
    <source>
        <dbReference type="ARBA" id="ARBA00022816"/>
    </source>
</evidence>
<dbReference type="Proteomes" id="UP000242287">
    <property type="component" value="Unassembled WGS sequence"/>
</dbReference>
<dbReference type="GO" id="GO:0006606">
    <property type="term" value="P:protein import into nucleus"/>
    <property type="evidence" value="ECO:0007669"/>
    <property type="project" value="TreeGrafter"/>
</dbReference>
<dbReference type="AlphaFoldDB" id="A0A2A9NZW8"/>
<evidence type="ECO:0000256" key="5">
    <source>
        <dbReference type="ARBA" id="ARBA00023132"/>
    </source>
</evidence>
<evidence type="ECO:0000256" key="3">
    <source>
        <dbReference type="ARBA" id="ARBA00022927"/>
    </source>
</evidence>
<accession>A0A2A9NZW8</accession>
<feature type="compositionally biased region" description="Pro residues" evidence="8">
    <location>
        <begin position="349"/>
        <end position="361"/>
    </location>
</feature>
<keyword evidence="5 7" id="KW-0906">Nuclear pore complex</keyword>
<evidence type="ECO:0000256" key="8">
    <source>
        <dbReference type="SAM" id="MobiDB-lite"/>
    </source>
</evidence>
<dbReference type="InterPro" id="IPR007252">
    <property type="entry name" value="Nup84/Nup107"/>
</dbReference>
<dbReference type="Gene3D" id="1.10.3450.20">
    <property type="match status" value="1"/>
</dbReference>
<dbReference type="Gene3D" id="1.20.190.50">
    <property type="match status" value="1"/>
</dbReference>
<evidence type="ECO:0000256" key="1">
    <source>
        <dbReference type="ARBA" id="ARBA00022448"/>
    </source>
</evidence>
<evidence type="ECO:0000313" key="10">
    <source>
        <dbReference type="Proteomes" id="UP000242287"/>
    </source>
</evidence>
<dbReference type="GO" id="GO:0006406">
    <property type="term" value="P:mRNA export from nucleus"/>
    <property type="evidence" value="ECO:0007669"/>
    <property type="project" value="TreeGrafter"/>
</dbReference>
<comment type="similarity">
    <text evidence="7">Belongs to the nucleoporin Nup84/Nup107 family.</text>
</comment>
<dbReference type="Pfam" id="PF04121">
    <property type="entry name" value="Nup84_Nup100"/>
    <property type="match status" value="1"/>
</dbReference>
<dbReference type="PANTHER" id="PTHR13003:SF2">
    <property type="entry name" value="NUCLEAR PORE COMPLEX PROTEIN NUP107"/>
    <property type="match status" value="1"/>
</dbReference>
<dbReference type="GO" id="GO:0031965">
    <property type="term" value="C:nuclear membrane"/>
    <property type="evidence" value="ECO:0007669"/>
    <property type="project" value="UniProtKB-SubCell"/>
</dbReference>
<keyword evidence="3" id="KW-0653">Protein transport</keyword>
<keyword evidence="1 7" id="KW-0813">Transport</keyword>
<protein>
    <recommendedName>
        <fullName evidence="7">Nuclear pore complex protein</fullName>
    </recommendedName>
</protein>
<dbReference type="PANTHER" id="PTHR13003">
    <property type="entry name" value="NUP107-RELATED"/>
    <property type="match status" value="1"/>
</dbReference>
<sequence length="893" mass="99072">MSLFAVYADVLALSQPTQNDLRALLHPLSGYAPRIAQICKQQLTDLQDAPNASSQDIELLRLEHNTWLLLQVLMAARKTATPPPNFVPNPYTPTSTLAQAILRSSQLLTELVIVREWLHETAPQPAIPEATTGYLNFTKHAVMQDRRLNRNPTTVDHLDPDAPNRPNDSPAQLASDDASYERSLLQALYGHIRAGRLEDAIELSRRAHQPWRAASIRGALLFRWNAISTDPADAAPPDDEQDNNLMDQDAKGPGLDVCSGNRNRRLWKSTCTRAALNPNLSTHERILHASLAPSPQTFPILHSVCKTWEDHLWATLSVICEQRESAELSRLAVHFGSFWEEQIYQDPSSNPPSPPPPPPPNVSAHTPNVLNPIDEDDWEKEVNGSLASLASISVAEGPPADHAFHFSQLHIILGRTSTLLDVFAGGLQDGSYGPETYEYTPLCRFFAHLCLFFKMIDIPVPPLATQAILEAYLRVLEDAGERRLIALYAGALGENAVERYALFLVSLGLTLVERGDDAEGDISMHDNERQSEGDEEGNTGDSLEERKRALARAKEHGLDVNRVAIVAAEQTVDKAFELLLPTSTKGPLPSLVGGVESALQRPASPAETFLMRSIEWTSFSEATYDTALEQACVILRFFLASGRIRLAQRVLEMLPAELTGIAEPEERATEYLHYRQFFVVWETLERVVACQALEVDMDTSVTGAIGASRETRTAWLADYKSLIDQAAEQVTRLLTAEWLVVDSDDGSQASNSYGGKRRQELIRIRRIFIPELVIRLHSQLFASRRWFPENLKRALQLANIVADSRYKLHEDFLGMDIDNEMLNSLQRTLEEGVGRGGEPSTLSSAVAASAIRIRRRTRLSDYLSAVRYAVLGALEGGGSDLFAWVTKVPVVQV</sequence>
<evidence type="ECO:0000256" key="4">
    <source>
        <dbReference type="ARBA" id="ARBA00023010"/>
    </source>
</evidence>